<sequence>MAPGKVFPKRLFDAVKMSLRTVLTSPESSDKSFFRRFLEVRSVYGHSDIPSLPARDKLRDKFKGIGTVDLNVNHPTAPDASRIFINDARKTLRTLQMEKVKAKLRDIPHTSISYSHYFGICLQHCDYNQRQATEFAETLDHSGNVIVSGDVVFLRPEQVAKTIGRLISESIPNPKDPRRKELEMMEKQKSMIDEKAKAQVRCELYCGLGFLTVQTIGLMRLTFWEIGWNVMEPICFYLMSPYFSLAYMFFLRTSTQPTFQDYFQSRFKTKQQRLMKIYNLDIQRYNYLCKACYVPAKSQPFSP</sequence>
<evidence type="ECO:0000256" key="3">
    <source>
        <dbReference type="ARBA" id="ARBA00022448"/>
    </source>
</evidence>
<evidence type="ECO:0000256" key="2">
    <source>
        <dbReference type="ARBA" id="ARBA00005653"/>
    </source>
</evidence>
<dbReference type="GO" id="GO:0015292">
    <property type="term" value="F:uniporter activity"/>
    <property type="evidence" value="ECO:0007669"/>
    <property type="project" value="TreeGrafter"/>
</dbReference>
<keyword evidence="12" id="KW-1185">Reference proteome</keyword>
<dbReference type="Proteomes" id="UP000501690">
    <property type="component" value="Linkage Group LG11"/>
</dbReference>
<organism evidence="11 12">
    <name type="scientific">Vigna unguiculata</name>
    <name type="common">Cowpea</name>
    <dbReference type="NCBI Taxonomy" id="3917"/>
    <lineage>
        <taxon>Eukaryota</taxon>
        <taxon>Viridiplantae</taxon>
        <taxon>Streptophyta</taxon>
        <taxon>Embryophyta</taxon>
        <taxon>Tracheophyta</taxon>
        <taxon>Spermatophyta</taxon>
        <taxon>Magnoliopsida</taxon>
        <taxon>eudicotyledons</taxon>
        <taxon>Gunneridae</taxon>
        <taxon>Pentapetalae</taxon>
        <taxon>rosids</taxon>
        <taxon>fabids</taxon>
        <taxon>Fabales</taxon>
        <taxon>Fabaceae</taxon>
        <taxon>Papilionoideae</taxon>
        <taxon>50 kb inversion clade</taxon>
        <taxon>NPAAA clade</taxon>
        <taxon>indigoferoid/millettioid clade</taxon>
        <taxon>Phaseoleae</taxon>
        <taxon>Vigna</taxon>
    </lineage>
</organism>
<keyword evidence="5" id="KW-0812">Transmembrane</keyword>
<keyword evidence="4" id="KW-0109">Calcium transport</keyword>
<keyword evidence="7" id="KW-1133">Transmembrane helix</keyword>
<dbReference type="PANTHER" id="PTHR13462">
    <property type="entry name" value="CALCIUM UNIPORTER PROTEIN, MITOCHONDRIAL"/>
    <property type="match status" value="1"/>
</dbReference>
<reference evidence="11 12" key="1">
    <citation type="submission" date="2019-04" db="EMBL/GenBank/DDBJ databases">
        <title>An improved genome assembly and genetic linkage map for asparagus bean, Vigna unguiculata ssp. sesquipedialis.</title>
        <authorList>
            <person name="Xia Q."/>
            <person name="Zhang R."/>
            <person name="Dong Y."/>
        </authorList>
    </citation>
    <scope>NUCLEOTIDE SEQUENCE [LARGE SCALE GENOMIC DNA]</scope>
    <source>
        <tissue evidence="11">Leaf</tissue>
    </source>
</reference>
<evidence type="ECO:0000256" key="7">
    <source>
        <dbReference type="ARBA" id="ARBA00022989"/>
    </source>
</evidence>
<accession>A0A4D6NRQ7</accession>
<dbReference type="EMBL" id="CP039355">
    <property type="protein sequence ID" value="QCE16590.1"/>
    <property type="molecule type" value="Genomic_DNA"/>
</dbReference>
<dbReference type="GO" id="GO:0036444">
    <property type="term" value="P:calcium import into the mitochondrion"/>
    <property type="evidence" value="ECO:0007669"/>
    <property type="project" value="TreeGrafter"/>
</dbReference>
<evidence type="ECO:0000256" key="8">
    <source>
        <dbReference type="ARBA" id="ARBA00023065"/>
    </source>
</evidence>
<name>A0A4D6NRQ7_VIGUN</name>
<evidence type="ECO:0000256" key="5">
    <source>
        <dbReference type="ARBA" id="ARBA00022692"/>
    </source>
</evidence>
<dbReference type="GO" id="GO:0051560">
    <property type="term" value="P:mitochondrial calcium ion homeostasis"/>
    <property type="evidence" value="ECO:0007669"/>
    <property type="project" value="InterPro"/>
</dbReference>
<dbReference type="Pfam" id="PF04678">
    <property type="entry name" value="MCU"/>
    <property type="match status" value="1"/>
</dbReference>
<feature type="domain" description="Calcium uniporter protein C-terminal" evidence="10">
    <location>
        <begin position="131"/>
        <end position="288"/>
    </location>
</feature>
<dbReference type="InterPro" id="IPR006769">
    <property type="entry name" value="MCU_C"/>
</dbReference>
<dbReference type="GO" id="GO:1990246">
    <property type="term" value="C:uniplex complex"/>
    <property type="evidence" value="ECO:0007669"/>
    <property type="project" value="TreeGrafter"/>
</dbReference>
<dbReference type="AlphaFoldDB" id="A0A4D6NRQ7"/>
<evidence type="ECO:0000259" key="10">
    <source>
        <dbReference type="Pfam" id="PF04678"/>
    </source>
</evidence>
<evidence type="ECO:0000313" key="12">
    <source>
        <dbReference type="Proteomes" id="UP000501690"/>
    </source>
</evidence>
<evidence type="ECO:0000256" key="9">
    <source>
        <dbReference type="ARBA" id="ARBA00023136"/>
    </source>
</evidence>
<dbReference type="GO" id="GO:0005262">
    <property type="term" value="F:calcium channel activity"/>
    <property type="evidence" value="ECO:0007669"/>
    <property type="project" value="TreeGrafter"/>
</dbReference>
<keyword evidence="3" id="KW-0813">Transport</keyword>
<keyword evidence="6" id="KW-0106">Calcium</keyword>
<comment type="subcellular location">
    <subcellularLocation>
        <location evidence="1">Membrane</location>
        <topology evidence="1">Multi-pass membrane protein</topology>
    </subcellularLocation>
</comment>
<comment type="similarity">
    <text evidence="2">Belongs to the MCU (TC 1.A.77) family.</text>
</comment>
<evidence type="ECO:0000256" key="6">
    <source>
        <dbReference type="ARBA" id="ARBA00022837"/>
    </source>
</evidence>
<keyword evidence="9" id="KW-0472">Membrane</keyword>
<proteinExistence type="inferred from homology"/>
<dbReference type="InterPro" id="IPR039055">
    <property type="entry name" value="MCU_fam"/>
</dbReference>
<protein>
    <recommendedName>
        <fullName evidence="10">Calcium uniporter protein C-terminal domain-containing protein</fullName>
    </recommendedName>
</protein>
<keyword evidence="8" id="KW-0406">Ion transport</keyword>
<evidence type="ECO:0000313" key="11">
    <source>
        <dbReference type="EMBL" id="QCE16590.1"/>
    </source>
</evidence>
<evidence type="ECO:0000256" key="1">
    <source>
        <dbReference type="ARBA" id="ARBA00004141"/>
    </source>
</evidence>
<evidence type="ECO:0000256" key="4">
    <source>
        <dbReference type="ARBA" id="ARBA00022568"/>
    </source>
</evidence>
<dbReference type="PANTHER" id="PTHR13462:SF17">
    <property type="entry name" value="CALCIUM UNIPORTER PROTEIN 4, MITOCHONDRIAL"/>
    <property type="match status" value="1"/>
</dbReference>
<gene>
    <name evidence="11" type="ORF">DEO72_LG11g3607</name>
</gene>